<dbReference type="Proteomes" id="UP001408356">
    <property type="component" value="Unassembled WGS sequence"/>
</dbReference>
<feature type="transmembrane region" description="Helical" evidence="6">
    <location>
        <begin position="399"/>
        <end position="419"/>
    </location>
</feature>
<evidence type="ECO:0000313" key="9">
    <source>
        <dbReference type="Proteomes" id="UP001408356"/>
    </source>
</evidence>
<dbReference type="PANTHER" id="PTHR23502">
    <property type="entry name" value="MAJOR FACILITATOR SUPERFAMILY"/>
    <property type="match status" value="1"/>
</dbReference>
<feature type="transmembrane region" description="Helical" evidence="6">
    <location>
        <begin position="113"/>
        <end position="131"/>
    </location>
</feature>
<feature type="transmembrane region" description="Helical" evidence="6">
    <location>
        <begin position="234"/>
        <end position="253"/>
    </location>
</feature>
<feature type="compositionally biased region" description="Basic and acidic residues" evidence="5">
    <location>
        <begin position="1"/>
        <end position="34"/>
    </location>
</feature>
<keyword evidence="4 6" id="KW-0472">Membrane</keyword>
<feature type="transmembrane region" description="Helical" evidence="6">
    <location>
        <begin position="296"/>
        <end position="327"/>
    </location>
</feature>
<evidence type="ECO:0000256" key="4">
    <source>
        <dbReference type="ARBA" id="ARBA00023136"/>
    </source>
</evidence>
<gene>
    <name evidence="8" type="ORF">SUNI508_05380</name>
</gene>
<keyword evidence="9" id="KW-1185">Reference proteome</keyword>
<comment type="subcellular location">
    <subcellularLocation>
        <location evidence="1">Membrane</location>
        <topology evidence="1">Multi-pass membrane protein</topology>
    </subcellularLocation>
</comment>
<dbReference type="Pfam" id="PF07690">
    <property type="entry name" value="MFS_1"/>
    <property type="match status" value="1"/>
</dbReference>
<dbReference type="InterPro" id="IPR020846">
    <property type="entry name" value="MFS_dom"/>
</dbReference>
<feature type="transmembrane region" description="Helical" evidence="6">
    <location>
        <begin position="209"/>
        <end position="228"/>
    </location>
</feature>
<reference evidence="8 9" key="1">
    <citation type="journal article" date="2024" name="J. Plant Pathol.">
        <title>Sequence and assembly of the genome of Seiridium unicorne, isolate CBS 538.82, causal agent of cypress canker disease.</title>
        <authorList>
            <person name="Scali E."/>
            <person name="Rocca G.D."/>
            <person name="Danti R."/>
            <person name="Garbelotto M."/>
            <person name="Barberini S."/>
            <person name="Baroncelli R."/>
            <person name="Emiliani G."/>
        </authorList>
    </citation>
    <scope>NUCLEOTIDE SEQUENCE [LARGE SCALE GENOMIC DNA]</scope>
    <source>
        <strain evidence="8 9">BM-138-508</strain>
    </source>
</reference>
<evidence type="ECO:0000256" key="2">
    <source>
        <dbReference type="ARBA" id="ARBA00022692"/>
    </source>
</evidence>
<accession>A0ABR2V4Q0</accession>
<evidence type="ECO:0000313" key="8">
    <source>
        <dbReference type="EMBL" id="KAK9421779.1"/>
    </source>
</evidence>
<keyword evidence="3 6" id="KW-1133">Transmembrane helix</keyword>
<feature type="transmembrane region" description="Helical" evidence="6">
    <location>
        <begin position="358"/>
        <end position="378"/>
    </location>
</feature>
<dbReference type="Gene3D" id="1.20.1250.20">
    <property type="entry name" value="MFS general substrate transporter like domains"/>
    <property type="match status" value="1"/>
</dbReference>
<organism evidence="8 9">
    <name type="scientific">Seiridium unicorne</name>
    <dbReference type="NCBI Taxonomy" id="138068"/>
    <lineage>
        <taxon>Eukaryota</taxon>
        <taxon>Fungi</taxon>
        <taxon>Dikarya</taxon>
        <taxon>Ascomycota</taxon>
        <taxon>Pezizomycotina</taxon>
        <taxon>Sordariomycetes</taxon>
        <taxon>Xylariomycetidae</taxon>
        <taxon>Amphisphaeriales</taxon>
        <taxon>Sporocadaceae</taxon>
        <taxon>Seiridium</taxon>
    </lineage>
</organism>
<evidence type="ECO:0000259" key="7">
    <source>
        <dbReference type="PROSITE" id="PS50850"/>
    </source>
</evidence>
<dbReference type="SUPFAM" id="SSF103473">
    <property type="entry name" value="MFS general substrate transporter"/>
    <property type="match status" value="1"/>
</dbReference>
<sequence length="542" mass="60213">MQDTGDERSGPDGRIADSPDLQRAEKKTSTRDSSKPAGGPGIKTSHMLHQNVILIPTPSEDPADPLNWTRTRKYVILAVLCFATFGGFTSSLAGQLEVAPLSKLYKVDTSEVAYQNSAANAGMIIGSLIFYPLSRVIGRPSAIFWSMIGVTLSQVWAALMTKPDDYDIYIVSRGFAGFFGTIVGVLGPRLLVDLFFLHQRGRAFTIFHFWFDAGNAAGPSICAFIASASSWTWAFWWTVIMCGVSAVSIWLFLPDTTWDRRQEAVNRKPESFWIKERVATFLPGTKVTPRRSFGELLGIAALPFKVAFTPVTILTSLFCLLNFGFYVGMNSVTPVWLQRPVKTGGYGFTANQNALFQFFHWVGIAIALIYGQLVSDHIPLALARRFNNGNWKPEYRLHALWIPALICNPIGLGIFGYALQNQLSWGLLGLGHILVTFGSLCITPITVNYLSECFTKNIEETAIVLNAFRVGFGLSIAFYINPWVARVGFAWTYGTMGFIQVISWAFLIALMLKGHEIRRIDPFNLISTEEGEHVLDKDKRVS</sequence>
<evidence type="ECO:0000256" key="3">
    <source>
        <dbReference type="ARBA" id="ARBA00022989"/>
    </source>
</evidence>
<evidence type="ECO:0000256" key="5">
    <source>
        <dbReference type="SAM" id="MobiDB-lite"/>
    </source>
</evidence>
<feature type="transmembrane region" description="Helical" evidence="6">
    <location>
        <begin position="74"/>
        <end position="93"/>
    </location>
</feature>
<dbReference type="PANTHER" id="PTHR23502:SF22">
    <property type="entry name" value="MAJOR FACILITATOR SUPERFAMILY (MFS) PROFILE DOMAIN-CONTAINING PROTEIN"/>
    <property type="match status" value="1"/>
</dbReference>
<name>A0ABR2V4Q0_9PEZI</name>
<feature type="transmembrane region" description="Helical" evidence="6">
    <location>
        <begin position="462"/>
        <end position="484"/>
    </location>
</feature>
<feature type="transmembrane region" description="Helical" evidence="6">
    <location>
        <begin position="175"/>
        <end position="197"/>
    </location>
</feature>
<proteinExistence type="predicted"/>
<dbReference type="PROSITE" id="PS50850">
    <property type="entry name" value="MFS"/>
    <property type="match status" value="1"/>
</dbReference>
<dbReference type="EMBL" id="JARVKF010000157">
    <property type="protein sequence ID" value="KAK9421779.1"/>
    <property type="molecule type" value="Genomic_DNA"/>
</dbReference>
<keyword evidence="2 6" id="KW-0812">Transmembrane</keyword>
<feature type="transmembrane region" description="Helical" evidence="6">
    <location>
        <begin position="143"/>
        <end position="160"/>
    </location>
</feature>
<feature type="transmembrane region" description="Helical" evidence="6">
    <location>
        <begin position="425"/>
        <end position="450"/>
    </location>
</feature>
<protein>
    <submittedName>
        <fullName evidence="8">Major facilitator superfamily domain-containing protein</fullName>
    </submittedName>
</protein>
<comment type="caution">
    <text evidence="8">The sequence shown here is derived from an EMBL/GenBank/DDBJ whole genome shotgun (WGS) entry which is preliminary data.</text>
</comment>
<dbReference type="InterPro" id="IPR036259">
    <property type="entry name" value="MFS_trans_sf"/>
</dbReference>
<dbReference type="InterPro" id="IPR011701">
    <property type="entry name" value="MFS"/>
</dbReference>
<evidence type="ECO:0000256" key="1">
    <source>
        <dbReference type="ARBA" id="ARBA00004141"/>
    </source>
</evidence>
<feature type="region of interest" description="Disordered" evidence="5">
    <location>
        <begin position="1"/>
        <end position="44"/>
    </location>
</feature>
<feature type="domain" description="Major facilitator superfamily (MFS) profile" evidence="7">
    <location>
        <begin position="75"/>
        <end position="515"/>
    </location>
</feature>
<evidence type="ECO:0000256" key="6">
    <source>
        <dbReference type="SAM" id="Phobius"/>
    </source>
</evidence>
<feature type="transmembrane region" description="Helical" evidence="6">
    <location>
        <begin position="490"/>
        <end position="512"/>
    </location>
</feature>